<organism evidence="2 3">
    <name type="scientific">Armillaria gallica</name>
    <name type="common">Bulbous honey fungus</name>
    <name type="synonym">Armillaria bulbosa</name>
    <dbReference type="NCBI Taxonomy" id="47427"/>
    <lineage>
        <taxon>Eukaryota</taxon>
        <taxon>Fungi</taxon>
        <taxon>Dikarya</taxon>
        <taxon>Basidiomycota</taxon>
        <taxon>Agaricomycotina</taxon>
        <taxon>Agaricomycetes</taxon>
        <taxon>Agaricomycetidae</taxon>
        <taxon>Agaricales</taxon>
        <taxon>Marasmiineae</taxon>
        <taxon>Physalacriaceae</taxon>
        <taxon>Armillaria</taxon>
    </lineage>
</organism>
<dbReference type="AlphaFoldDB" id="A0A2H3DIY9"/>
<protein>
    <submittedName>
        <fullName evidence="2">Uncharacterized protein</fullName>
    </submittedName>
</protein>
<dbReference type="Proteomes" id="UP000217790">
    <property type="component" value="Unassembled WGS sequence"/>
</dbReference>
<keyword evidence="3" id="KW-1185">Reference proteome</keyword>
<name>A0A2H3DIY9_ARMGA</name>
<evidence type="ECO:0000313" key="2">
    <source>
        <dbReference type="EMBL" id="PBK95191.1"/>
    </source>
</evidence>
<accession>A0A2H3DIY9</accession>
<dbReference type="EMBL" id="KZ293652">
    <property type="protein sequence ID" value="PBK95191.1"/>
    <property type="molecule type" value="Genomic_DNA"/>
</dbReference>
<evidence type="ECO:0000313" key="3">
    <source>
        <dbReference type="Proteomes" id="UP000217790"/>
    </source>
</evidence>
<evidence type="ECO:0000256" key="1">
    <source>
        <dbReference type="SAM" id="MobiDB-lite"/>
    </source>
</evidence>
<feature type="compositionally biased region" description="Polar residues" evidence="1">
    <location>
        <begin position="32"/>
        <end position="43"/>
    </location>
</feature>
<feature type="compositionally biased region" description="Low complexity" evidence="1">
    <location>
        <begin position="20"/>
        <end position="31"/>
    </location>
</feature>
<gene>
    <name evidence="2" type="ORF">ARMGADRAFT_1077957</name>
</gene>
<feature type="region of interest" description="Disordered" evidence="1">
    <location>
        <begin position="1"/>
        <end position="43"/>
    </location>
</feature>
<dbReference type="InParanoid" id="A0A2H3DIY9"/>
<sequence length="189" mass="21432">MPPARAPRTGSNLHAIRATSSSSRVRMSVDSQGSKMKSSTQNRRTVLKQKAVNLQKYKSLQQDLTPDQAQRLHNIHTQLFDPDDDDPTWETQTEITESQIGMDRGRLEAVLAGHEALDISHAGGELKDIWNQLYNGITRLEIAPEQNLLHHDTRTRRSRTQNQSDAFDAVMEPLTSAYMTWDLERPEEG</sequence>
<dbReference type="OrthoDB" id="2640969at2759"/>
<reference evidence="3" key="1">
    <citation type="journal article" date="2017" name="Nat. Ecol. Evol.">
        <title>Genome expansion and lineage-specific genetic innovations in the forest pathogenic fungi Armillaria.</title>
        <authorList>
            <person name="Sipos G."/>
            <person name="Prasanna A.N."/>
            <person name="Walter M.C."/>
            <person name="O'Connor E."/>
            <person name="Balint B."/>
            <person name="Krizsan K."/>
            <person name="Kiss B."/>
            <person name="Hess J."/>
            <person name="Varga T."/>
            <person name="Slot J."/>
            <person name="Riley R."/>
            <person name="Boka B."/>
            <person name="Rigling D."/>
            <person name="Barry K."/>
            <person name="Lee J."/>
            <person name="Mihaltcheva S."/>
            <person name="LaButti K."/>
            <person name="Lipzen A."/>
            <person name="Waldron R."/>
            <person name="Moloney N.M."/>
            <person name="Sperisen C."/>
            <person name="Kredics L."/>
            <person name="Vagvoelgyi C."/>
            <person name="Patrignani A."/>
            <person name="Fitzpatrick D."/>
            <person name="Nagy I."/>
            <person name="Doyle S."/>
            <person name="Anderson J.B."/>
            <person name="Grigoriev I.V."/>
            <person name="Gueldener U."/>
            <person name="Muensterkoetter M."/>
            <person name="Nagy L.G."/>
        </authorList>
    </citation>
    <scope>NUCLEOTIDE SEQUENCE [LARGE SCALE GENOMIC DNA]</scope>
    <source>
        <strain evidence="3">Ar21-2</strain>
    </source>
</reference>
<proteinExistence type="predicted"/>